<dbReference type="EMBL" id="QFWV02000005">
    <property type="protein sequence ID" value="RKF06835.1"/>
    <property type="molecule type" value="Genomic_DNA"/>
</dbReference>
<feature type="domain" description="VOC" evidence="1">
    <location>
        <begin position="6"/>
        <end position="126"/>
    </location>
</feature>
<accession>A0A3A8AAC6</accession>
<dbReference type="SUPFAM" id="SSF54593">
    <property type="entry name" value="Glyoxalase/Bleomycin resistance protein/Dihydroxybiphenyl dioxygenase"/>
    <property type="match status" value="1"/>
</dbReference>
<proteinExistence type="predicted"/>
<dbReference type="Gene3D" id="3.10.180.10">
    <property type="entry name" value="2,3-Dihydroxybiphenyl 1,2-Dioxygenase, domain 1"/>
    <property type="match status" value="1"/>
</dbReference>
<organism evidence="2 3">
    <name type="scientific">Oceaniradius stylonematis</name>
    <dbReference type="NCBI Taxonomy" id="2184161"/>
    <lineage>
        <taxon>Bacteria</taxon>
        <taxon>Pseudomonadati</taxon>
        <taxon>Pseudomonadota</taxon>
        <taxon>Alphaproteobacteria</taxon>
        <taxon>Hyphomicrobiales</taxon>
        <taxon>Ahrensiaceae</taxon>
        <taxon>Oceaniradius</taxon>
    </lineage>
</organism>
<dbReference type="AlphaFoldDB" id="A0A3A8AAC6"/>
<protein>
    <submittedName>
        <fullName evidence="2">Bleomycin resistance protein</fullName>
    </submittedName>
</protein>
<dbReference type="InterPro" id="IPR004360">
    <property type="entry name" value="Glyas_Fos-R_dOase_dom"/>
</dbReference>
<evidence type="ECO:0000259" key="1">
    <source>
        <dbReference type="PROSITE" id="PS51819"/>
    </source>
</evidence>
<evidence type="ECO:0000313" key="3">
    <source>
        <dbReference type="Proteomes" id="UP000246132"/>
    </source>
</evidence>
<dbReference type="Proteomes" id="UP000246132">
    <property type="component" value="Unassembled WGS sequence"/>
</dbReference>
<dbReference type="RefSeq" id="WP_109766613.1">
    <property type="nucleotide sequence ID" value="NZ_QFWV02000005.1"/>
</dbReference>
<dbReference type="InterPro" id="IPR037523">
    <property type="entry name" value="VOC_core"/>
</dbReference>
<evidence type="ECO:0000313" key="2">
    <source>
        <dbReference type="EMBL" id="RKF06835.1"/>
    </source>
</evidence>
<reference evidence="2 3" key="1">
    <citation type="journal article" date="2018" name="Int. J. Syst. Bacteriol.">
        <title>Oceaniradius stylonemae gen. nov., sp. nov., isolated from a red alga, Stylonema cornu-cervi.</title>
        <authorList>
            <person name="Jeong S."/>
        </authorList>
    </citation>
    <scope>NUCLEOTIDE SEQUENCE [LARGE SCALE GENOMIC DNA]</scope>
    <source>
        <strain evidence="2 3">StC1</strain>
    </source>
</reference>
<sequence length="128" mass="14569">MAKGKLVEQAPVLLVRDVVESAAYWRDCLGFKERLWGDPPGFAICWRDACFVMLSQAPEDHEIVPNCKIVDKMWNAYFWVDDARAIYAEFQASGARIDYSLYEAPYGVLEFGIQDLDGHDIAFGQDLQ</sequence>
<dbReference type="PROSITE" id="PS51819">
    <property type="entry name" value="VOC"/>
    <property type="match status" value="1"/>
</dbReference>
<gene>
    <name evidence="2" type="ORF">DEM25_009295</name>
</gene>
<dbReference type="OrthoDB" id="9806868at2"/>
<name>A0A3A8AAC6_9HYPH</name>
<keyword evidence="3" id="KW-1185">Reference proteome</keyword>
<dbReference type="Pfam" id="PF00903">
    <property type="entry name" value="Glyoxalase"/>
    <property type="match status" value="1"/>
</dbReference>
<comment type="caution">
    <text evidence="2">The sequence shown here is derived from an EMBL/GenBank/DDBJ whole genome shotgun (WGS) entry which is preliminary data.</text>
</comment>
<dbReference type="InterPro" id="IPR029068">
    <property type="entry name" value="Glyas_Bleomycin-R_OHBP_Dase"/>
</dbReference>